<name>A0A4Y2KSS7_ARAVE</name>
<dbReference type="Proteomes" id="UP000499080">
    <property type="component" value="Unassembled WGS sequence"/>
</dbReference>
<reference evidence="1 2" key="1">
    <citation type="journal article" date="2019" name="Sci. Rep.">
        <title>Orb-weaving spider Araneus ventricosus genome elucidates the spidroin gene catalogue.</title>
        <authorList>
            <person name="Kono N."/>
            <person name="Nakamura H."/>
            <person name="Ohtoshi R."/>
            <person name="Moran D.A.P."/>
            <person name="Shinohara A."/>
            <person name="Yoshida Y."/>
            <person name="Fujiwara M."/>
            <person name="Mori M."/>
            <person name="Tomita M."/>
            <person name="Arakawa K."/>
        </authorList>
    </citation>
    <scope>NUCLEOTIDE SEQUENCE [LARGE SCALE GENOMIC DNA]</scope>
</reference>
<comment type="caution">
    <text evidence="1">The sequence shown here is derived from an EMBL/GenBank/DDBJ whole genome shotgun (WGS) entry which is preliminary data.</text>
</comment>
<evidence type="ECO:0000313" key="2">
    <source>
        <dbReference type="Proteomes" id="UP000499080"/>
    </source>
</evidence>
<evidence type="ECO:0000313" key="1">
    <source>
        <dbReference type="EMBL" id="GBN04386.1"/>
    </source>
</evidence>
<keyword evidence="2" id="KW-1185">Reference proteome</keyword>
<dbReference type="EMBL" id="BGPR01004879">
    <property type="protein sequence ID" value="GBN04386.1"/>
    <property type="molecule type" value="Genomic_DNA"/>
</dbReference>
<proteinExistence type="predicted"/>
<organism evidence="1 2">
    <name type="scientific">Araneus ventricosus</name>
    <name type="common">Orbweaver spider</name>
    <name type="synonym">Epeira ventricosa</name>
    <dbReference type="NCBI Taxonomy" id="182803"/>
    <lineage>
        <taxon>Eukaryota</taxon>
        <taxon>Metazoa</taxon>
        <taxon>Ecdysozoa</taxon>
        <taxon>Arthropoda</taxon>
        <taxon>Chelicerata</taxon>
        <taxon>Arachnida</taxon>
        <taxon>Araneae</taxon>
        <taxon>Araneomorphae</taxon>
        <taxon>Entelegynae</taxon>
        <taxon>Araneoidea</taxon>
        <taxon>Araneidae</taxon>
        <taxon>Araneus</taxon>
    </lineage>
</organism>
<dbReference type="AlphaFoldDB" id="A0A4Y2KSS7"/>
<protein>
    <submittedName>
        <fullName evidence="1">Uncharacterized protein</fullName>
    </submittedName>
</protein>
<accession>A0A4Y2KSS7</accession>
<sequence length="80" mass="9260">MNYARQRLSRLTHCMVDELESEGYGFYPLAVIFNIIQKLVSRCAFQKRTFSSCQSGCFETKGSLQQPNQHHQISEWQGSN</sequence>
<gene>
    <name evidence="1" type="ORF">AVEN_100353_1</name>
</gene>